<evidence type="ECO:0000256" key="1">
    <source>
        <dbReference type="SAM" id="MobiDB-lite"/>
    </source>
</evidence>
<accession>A0A5E7FLP1</accession>
<evidence type="ECO:0000313" key="2">
    <source>
        <dbReference type="EMBL" id="VVO38083.1"/>
    </source>
</evidence>
<feature type="region of interest" description="Disordered" evidence="1">
    <location>
        <begin position="22"/>
        <end position="70"/>
    </location>
</feature>
<dbReference type="EMBL" id="CABVHX010000041">
    <property type="protein sequence ID" value="VVO38083.1"/>
    <property type="molecule type" value="Genomic_DNA"/>
</dbReference>
<name>A0A5E7FLP1_PSEFL</name>
<gene>
    <name evidence="2" type="ORF">PS718_05541</name>
</gene>
<protein>
    <submittedName>
        <fullName evidence="2">Uncharacterized protein</fullName>
    </submittedName>
</protein>
<proteinExistence type="predicted"/>
<dbReference type="Proteomes" id="UP000325375">
    <property type="component" value="Unassembled WGS sequence"/>
</dbReference>
<organism evidence="2 3">
    <name type="scientific">Pseudomonas fluorescens</name>
    <dbReference type="NCBI Taxonomy" id="294"/>
    <lineage>
        <taxon>Bacteria</taxon>
        <taxon>Pseudomonadati</taxon>
        <taxon>Pseudomonadota</taxon>
        <taxon>Gammaproteobacteria</taxon>
        <taxon>Pseudomonadales</taxon>
        <taxon>Pseudomonadaceae</taxon>
        <taxon>Pseudomonas</taxon>
    </lineage>
</organism>
<sequence length="203" mass="21825">MAIHTLKNVNVVRKAMAKSPVPAPNVPGVRPKPPAPNAPVIRTKPPVRGEPKARVISPRPPKPLIKVPGGSGNGPVLPGLIVCPPGTWATKDWPPLNINDDPLALKKLLENFTSHTYPDGSVWLIDNSLVNAQQTAVMRPDGIVQYVDGRVGHPDGRIVWPDNTVEYPDGRIVWADGTEQLADGAIKYSDGLRYNVQGDLVSG</sequence>
<feature type="compositionally biased region" description="Pro residues" evidence="1">
    <location>
        <begin position="22"/>
        <end position="37"/>
    </location>
</feature>
<reference evidence="2 3" key="1">
    <citation type="submission" date="2019-09" db="EMBL/GenBank/DDBJ databases">
        <authorList>
            <person name="Chandra G."/>
            <person name="Truman W A."/>
        </authorList>
    </citation>
    <scope>NUCLEOTIDE SEQUENCE [LARGE SCALE GENOMIC DNA]</scope>
    <source>
        <strain evidence="2">PS718</strain>
    </source>
</reference>
<evidence type="ECO:0000313" key="3">
    <source>
        <dbReference type="Proteomes" id="UP000325375"/>
    </source>
</evidence>
<dbReference type="AlphaFoldDB" id="A0A5E7FLP1"/>